<dbReference type="InterPro" id="IPR042197">
    <property type="entry name" value="Apaf_helical"/>
</dbReference>
<dbReference type="InterPro" id="IPR036388">
    <property type="entry name" value="WH-like_DNA-bd_sf"/>
</dbReference>
<keyword evidence="10" id="KW-1185">Reference proteome</keyword>
<keyword evidence="5" id="KW-0611">Plant defense</keyword>
<dbReference type="InterPro" id="IPR002182">
    <property type="entry name" value="NB-ARC"/>
</dbReference>
<evidence type="ECO:0000256" key="5">
    <source>
        <dbReference type="ARBA" id="ARBA00022821"/>
    </source>
</evidence>
<dbReference type="Pfam" id="PF00931">
    <property type="entry name" value="NB-ARC"/>
    <property type="match status" value="1"/>
</dbReference>
<dbReference type="eggNOG" id="KOG4658">
    <property type="taxonomic scope" value="Eukaryota"/>
</dbReference>
<dbReference type="PANTHER" id="PTHR33463:SF220">
    <property type="entry name" value="NB-ARC DOMAIN-CONTAINING PROTEIN"/>
    <property type="match status" value="1"/>
</dbReference>
<keyword evidence="2" id="KW-0433">Leucine-rich repeat</keyword>
<sequence>MGNCYSVQIGLENFIILCKLKQTLPTLSVVLQELRALRNDMQREVDPAEQRLLKPFERVQLWLSKAETMITEAEKLNADGPQQMNNLCLGGCASKNCLSSYKFGKKSNGAFAKVAESQPAASVVVRPEERPISQESMIEKVWSCIEDKDVGVIGLYGLGGVGKTTLLPQINKFSTTPNDYDVIIWALVSKLSDVGKIQDRIDGNIGFSDAFWKSESVDEKAVDIYGVLVDLNQVGIPKPSQENGSKLIFTTRSLEVYGEMEARKKIKVECLGPEKAWELFQDKVGDETINSHPDIRKLAEEVAERCGGLPLALITISRGMACKTTPGEWKYAIEKLKRSSLPKMENELFPLLKFSYDNLPKVTMKCCLLYCCLYPEDHCIPKKRLVEICEVQMHGNYIINSLLSACLLENGGEIGGEDCVKMHDVVRDMALWIACELETKEEKFFVKAGAQLFEEPDVKAWEGAKRMSVMKNQIEVLKGTPKCPNLRTLFLSENKLQVVSNGFCRFIPHLMVLNLSENIELPMELKSLTNLKMLDLSCTYDLRKIPSHLMSSFSKLQIFRTWCTTSGDYPMEDNVLNGDNENLIEELKSLRHLNILTIPPIKSLFALERFVSFHLFQCCTQALHLRHLRESNVFNVLCLENMERLETLCFEGCGTICLLVFIFPCFIVISISSEIGQSRNIIHTIYIFWYFVTNTFELWHV</sequence>
<dbReference type="InterPro" id="IPR032675">
    <property type="entry name" value="LRR_dom_sf"/>
</dbReference>
<evidence type="ECO:0000256" key="6">
    <source>
        <dbReference type="ARBA" id="ARBA00022840"/>
    </source>
</evidence>
<feature type="domain" description="NB-ARC" evidence="8">
    <location>
        <begin position="134"/>
        <end position="288"/>
    </location>
</feature>
<comment type="similarity">
    <text evidence="1">Belongs to the disease resistance NB-LRR family.</text>
</comment>
<dbReference type="SUPFAM" id="SSF52540">
    <property type="entry name" value="P-loop containing nucleoside triphosphate hydrolases"/>
    <property type="match status" value="1"/>
</dbReference>
<dbReference type="AlphaFoldDB" id="A0A0D2SXK4"/>
<keyword evidence="7" id="KW-0472">Membrane</keyword>
<dbReference type="Gene3D" id="3.80.10.10">
    <property type="entry name" value="Ribonuclease Inhibitor"/>
    <property type="match status" value="1"/>
</dbReference>
<dbReference type="STRING" id="29730.A0A0D2SXK4"/>
<dbReference type="Gene3D" id="1.10.8.430">
    <property type="entry name" value="Helical domain of apoptotic protease-activating factors"/>
    <property type="match status" value="1"/>
</dbReference>
<evidence type="ECO:0000313" key="10">
    <source>
        <dbReference type="Proteomes" id="UP000032304"/>
    </source>
</evidence>
<evidence type="ECO:0000256" key="2">
    <source>
        <dbReference type="ARBA" id="ARBA00022614"/>
    </source>
</evidence>
<evidence type="ECO:0000259" key="8">
    <source>
        <dbReference type="Pfam" id="PF00931"/>
    </source>
</evidence>
<protein>
    <recommendedName>
        <fullName evidence="8">NB-ARC domain-containing protein</fullName>
    </recommendedName>
</protein>
<feature type="transmembrane region" description="Helical" evidence="7">
    <location>
        <begin position="648"/>
        <end position="669"/>
    </location>
</feature>
<evidence type="ECO:0000256" key="3">
    <source>
        <dbReference type="ARBA" id="ARBA00022737"/>
    </source>
</evidence>
<keyword evidence="4" id="KW-0547">Nucleotide-binding</keyword>
<dbReference type="PRINTS" id="PR00364">
    <property type="entry name" value="DISEASERSIST"/>
</dbReference>
<dbReference type="EMBL" id="CM001749">
    <property type="protein sequence ID" value="KJB68123.1"/>
    <property type="molecule type" value="Genomic_DNA"/>
</dbReference>
<dbReference type="Proteomes" id="UP000032304">
    <property type="component" value="Chromosome 10"/>
</dbReference>
<dbReference type="PANTHER" id="PTHR33463">
    <property type="entry name" value="NB-ARC DOMAIN-CONTAINING PROTEIN-RELATED"/>
    <property type="match status" value="1"/>
</dbReference>
<accession>A0A0D2SXK4</accession>
<keyword evidence="7" id="KW-1133">Transmembrane helix</keyword>
<evidence type="ECO:0000256" key="1">
    <source>
        <dbReference type="ARBA" id="ARBA00008894"/>
    </source>
</evidence>
<dbReference type="SUPFAM" id="SSF52058">
    <property type="entry name" value="L domain-like"/>
    <property type="match status" value="1"/>
</dbReference>
<dbReference type="Gene3D" id="3.40.50.300">
    <property type="entry name" value="P-loop containing nucleotide triphosphate hydrolases"/>
    <property type="match status" value="1"/>
</dbReference>
<dbReference type="Gene3D" id="1.10.10.10">
    <property type="entry name" value="Winged helix-like DNA-binding domain superfamily/Winged helix DNA-binding domain"/>
    <property type="match status" value="1"/>
</dbReference>
<reference evidence="9 10" key="1">
    <citation type="journal article" date="2012" name="Nature">
        <title>Repeated polyploidization of Gossypium genomes and the evolution of spinnable cotton fibres.</title>
        <authorList>
            <person name="Paterson A.H."/>
            <person name="Wendel J.F."/>
            <person name="Gundlach H."/>
            <person name="Guo H."/>
            <person name="Jenkins J."/>
            <person name="Jin D."/>
            <person name="Llewellyn D."/>
            <person name="Showmaker K.C."/>
            <person name="Shu S."/>
            <person name="Udall J."/>
            <person name="Yoo M.J."/>
            <person name="Byers R."/>
            <person name="Chen W."/>
            <person name="Doron-Faigenboim A."/>
            <person name="Duke M.V."/>
            <person name="Gong L."/>
            <person name="Grimwood J."/>
            <person name="Grover C."/>
            <person name="Grupp K."/>
            <person name="Hu G."/>
            <person name="Lee T.H."/>
            <person name="Li J."/>
            <person name="Lin L."/>
            <person name="Liu T."/>
            <person name="Marler B.S."/>
            <person name="Page J.T."/>
            <person name="Roberts A.W."/>
            <person name="Romanel E."/>
            <person name="Sanders W.S."/>
            <person name="Szadkowski E."/>
            <person name="Tan X."/>
            <person name="Tang H."/>
            <person name="Xu C."/>
            <person name="Wang J."/>
            <person name="Wang Z."/>
            <person name="Zhang D."/>
            <person name="Zhang L."/>
            <person name="Ashrafi H."/>
            <person name="Bedon F."/>
            <person name="Bowers J.E."/>
            <person name="Brubaker C.L."/>
            <person name="Chee P.W."/>
            <person name="Das S."/>
            <person name="Gingle A.R."/>
            <person name="Haigler C.H."/>
            <person name="Harker D."/>
            <person name="Hoffmann L.V."/>
            <person name="Hovav R."/>
            <person name="Jones D.C."/>
            <person name="Lemke C."/>
            <person name="Mansoor S."/>
            <person name="ur Rahman M."/>
            <person name="Rainville L.N."/>
            <person name="Rambani A."/>
            <person name="Reddy U.K."/>
            <person name="Rong J.K."/>
            <person name="Saranga Y."/>
            <person name="Scheffler B.E."/>
            <person name="Scheffler J.A."/>
            <person name="Stelly D.M."/>
            <person name="Triplett B.A."/>
            <person name="Van Deynze A."/>
            <person name="Vaslin M.F."/>
            <person name="Waghmare V.N."/>
            <person name="Walford S.A."/>
            <person name="Wright R.J."/>
            <person name="Zaki E.A."/>
            <person name="Zhang T."/>
            <person name="Dennis E.S."/>
            <person name="Mayer K.F."/>
            <person name="Peterson D.G."/>
            <person name="Rokhsar D.S."/>
            <person name="Wang X."/>
            <person name="Schmutz J."/>
        </authorList>
    </citation>
    <scope>NUCLEOTIDE SEQUENCE [LARGE SCALE GENOMIC DNA]</scope>
</reference>
<dbReference type="InterPro" id="IPR027417">
    <property type="entry name" value="P-loop_NTPase"/>
</dbReference>
<dbReference type="GO" id="GO:0043531">
    <property type="term" value="F:ADP binding"/>
    <property type="evidence" value="ECO:0007669"/>
    <property type="project" value="InterPro"/>
</dbReference>
<dbReference type="FunFam" id="1.10.8.430:FF:000003">
    <property type="entry name" value="Probable disease resistance protein At5g66910"/>
    <property type="match status" value="1"/>
</dbReference>
<keyword evidence="7" id="KW-0812">Transmembrane</keyword>
<name>A0A0D2SXK4_GOSRA</name>
<organism evidence="9 10">
    <name type="scientific">Gossypium raimondii</name>
    <name type="common">Peruvian cotton</name>
    <name type="synonym">Gossypium klotzschianum subsp. raimondii</name>
    <dbReference type="NCBI Taxonomy" id="29730"/>
    <lineage>
        <taxon>Eukaryota</taxon>
        <taxon>Viridiplantae</taxon>
        <taxon>Streptophyta</taxon>
        <taxon>Embryophyta</taxon>
        <taxon>Tracheophyta</taxon>
        <taxon>Spermatophyta</taxon>
        <taxon>Magnoliopsida</taxon>
        <taxon>eudicotyledons</taxon>
        <taxon>Gunneridae</taxon>
        <taxon>Pentapetalae</taxon>
        <taxon>rosids</taxon>
        <taxon>malvids</taxon>
        <taxon>Malvales</taxon>
        <taxon>Malvaceae</taxon>
        <taxon>Malvoideae</taxon>
        <taxon>Gossypium</taxon>
    </lineage>
</organism>
<evidence type="ECO:0000313" key="9">
    <source>
        <dbReference type="EMBL" id="KJB68123.1"/>
    </source>
</evidence>
<dbReference type="Gramene" id="KJB68123">
    <property type="protein sequence ID" value="KJB68123"/>
    <property type="gene ID" value="B456_010G226700"/>
</dbReference>
<dbReference type="GO" id="GO:0005524">
    <property type="term" value="F:ATP binding"/>
    <property type="evidence" value="ECO:0007669"/>
    <property type="project" value="UniProtKB-KW"/>
</dbReference>
<feature type="transmembrane region" description="Helical" evidence="7">
    <location>
        <begin position="681"/>
        <end position="699"/>
    </location>
</feature>
<dbReference type="GO" id="GO:0006952">
    <property type="term" value="P:defense response"/>
    <property type="evidence" value="ECO:0007669"/>
    <property type="project" value="UniProtKB-KW"/>
</dbReference>
<keyword evidence="6" id="KW-0067">ATP-binding</keyword>
<gene>
    <name evidence="9" type="ORF">B456_010G226700</name>
</gene>
<proteinExistence type="inferred from homology"/>
<dbReference type="OMA" id="HEWICAV"/>
<dbReference type="FunFam" id="3.40.50.300:FF:001091">
    <property type="entry name" value="Probable disease resistance protein At1g61300"/>
    <property type="match status" value="1"/>
</dbReference>
<keyword evidence="3" id="KW-0677">Repeat</keyword>
<dbReference type="InterPro" id="IPR050905">
    <property type="entry name" value="Plant_NBS-LRR"/>
</dbReference>
<evidence type="ECO:0000256" key="7">
    <source>
        <dbReference type="SAM" id="Phobius"/>
    </source>
</evidence>
<evidence type="ECO:0000256" key="4">
    <source>
        <dbReference type="ARBA" id="ARBA00022741"/>
    </source>
</evidence>